<reference evidence="2 3" key="1">
    <citation type="submission" date="2024-02" db="EMBL/GenBank/DDBJ databases">
        <title>De novo assembly and annotation of 12 fungi associated with fruit tree decline syndrome in Ontario, Canada.</title>
        <authorList>
            <person name="Sulman M."/>
            <person name="Ellouze W."/>
            <person name="Ilyukhin E."/>
        </authorList>
    </citation>
    <scope>NUCLEOTIDE SEQUENCE [LARGE SCALE GENOMIC DNA]</scope>
    <source>
        <strain evidence="2 3">M169</strain>
    </source>
</reference>
<dbReference type="Proteomes" id="UP001430848">
    <property type="component" value="Unassembled WGS sequence"/>
</dbReference>
<dbReference type="InterPro" id="IPR053137">
    <property type="entry name" value="NLR-like"/>
</dbReference>
<gene>
    <name evidence="2" type="ORF">SLS63_006562</name>
</gene>
<dbReference type="Pfam" id="PF00931">
    <property type="entry name" value="NB-ARC"/>
    <property type="match status" value="1"/>
</dbReference>
<dbReference type="InterPro" id="IPR027417">
    <property type="entry name" value="P-loop_NTPase"/>
</dbReference>
<protein>
    <recommendedName>
        <fullName evidence="1">NB-ARC domain-containing protein</fullName>
    </recommendedName>
</protein>
<dbReference type="InterPro" id="IPR035994">
    <property type="entry name" value="Nucleoside_phosphorylase_sf"/>
</dbReference>
<evidence type="ECO:0000259" key="1">
    <source>
        <dbReference type="Pfam" id="PF00931"/>
    </source>
</evidence>
<evidence type="ECO:0000313" key="2">
    <source>
        <dbReference type="EMBL" id="KAK7728701.1"/>
    </source>
</evidence>
<dbReference type="EMBL" id="JAKNSF020000032">
    <property type="protein sequence ID" value="KAK7728701.1"/>
    <property type="molecule type" value="Genomic_DNA"/>
</dbReference>
<accession>A0ABR1P851</accession>
<dbReference type="Gene3D" id="3.40.50.1580">
    <property type="entry name" value="Nucleoside phosphorylase domain"/>
    <property type="match status" value="1"/>
</dbReference>
<name>A0ABR1P851_DIAER</name>
<dbReference type="SUPFAM" id="SSF53167">
    <property type="entry name" value="Purine and uridine phosphorylases"/>
    <property type="match status" value="1"/>
</dbReference>
<dbReference type="InterPro" id="IPR002182">
    <property type="entry name" value="NB-ARC"/>
</dbReference>
<keyword evidence="3" id="KW-1185">Reference proteome</keyword>
<comment type="caution">
    <text evidence="2">The sequence shown here is derived from an EMBL/GenBank/DDBJ whole genome shotgun (WGS) entry which is preliminary data.</text>
</comment>
<organism evidence="2 3">
    <name type="scientific">Diaporthe eres</name>
    <name type="common">Phomopsis oblonga</name>
    <dbReference type="NCBI Taxonomy" id="83184"/>
    <lineage>
        <taxon>Eukaryota</taxon>
        <taxon>Fungi</taxon>
        <taxon>Dikarya</taxon>
        <taxon>Ascomycota</taxon>
        <taxon>Pezizomycotina</taxon>
        <taxon>Sordariomycetes</taxon>
        <taxon>Sordariomycetidae</taxon>
        <taxon>Diaporthales</taxon>
        <taxon>Diaporthaceae</taxon>
        <taxon>Diaporthe</taxon>
        <taxon>Diaporthe eres species complex</taxon>
    </lineage>
</organism>
<proteinExistence type="predicted"/>
<dbReference type="Gene3D" id="3.40.50.300">
    <property type="entry name" value="P-loop containing nucleotide triphosphate hydrolases"/>
    <property type="match status" value="1"/>
</dbReference>
<dbReference type="SUPFAM" id="SSF52540">
    <property type="entry name" value="P-loop containing nucleoside triphosphate hydrolases"/>
    <property type="match status" value="1"/>
</dbReference>
<dbReference type="PANTHER" id="PTHR46082:SF6">
    <property type="entry name" value="AAA+ ATPASE DOMAIN-CONTAINING PROTEIN-RELATED"/>
    <property type="match status" value="1"/>
</dbReference>
<evidence type="ECO:0000313" key="3">
    <source>
        <dbReference type="Proteomes" id="UP001430848"/>
    </source>
</evidence>
<sequence length="697" mass="77679">MAQAPRKKLARTNYHVAWICPVADLELLPAVLMLDEGHERPEIDNHSDENIYEFGSVAGHNIVLTTCRQGMTGNVNVSSITAPLFKTFPNIRMTLLVGIGGGVPQPDSFSNPLNDLRLGDVVVGWPTSADGRGSVVYYEYGRSRVDGFEITSAMDKPHTVILNALPSLKLDHELGRSTFHQHMAKLQSHDRVGGRFMHPGLEHDKLFQPHYKHVGGYKSDCKDCDKHELVERALRDDSQKDLFIYHQGRIATGNSVIMDGEKRDSISAQCGEALCIEMEAAGVEVHSRCLVIRGISDYADSHKSDRWRSYAAAKAVAFARELLGKIPARDVKEKMASGNKHWLVDHPTNPHFVGRREVIDKIIKRITSEDAGNEQRRFVLTGMGGQGKSEICLHVANEVRDRFWGIFWVDVSTQSTAEENFSEVAEALGCPKTVDAARKTLSNLPHANQWLLILDNADDPSRDYQIYFPSGNRGAILMTSRNSQCGLLATASSHEELDSLKEPECVQLLQQSAQLSEIADDSEDYVFAVTLVKHLGHHTLAILHAGSYIAIKHCSIPDYLDFLRTNRRRLLETSRGQGKSRYDTVYATFGASIEFLELSEEGPSEETRKDALQLLKVLSTFHYMSVPLDVLEDASKGVIKALRTPKELEMYSEKLTAWHVAQVPDLVKTEKDDVRFRITEAVTRLESLALASLEAAG</sequence>
<feature type="domain" description="NB-ARC" evidence="1">
    <location>
        <begin position="358"/>
        <end position="513"/>
    </location>
</feature>
<dbReference type="PANTHER" id="PTHR46082">
    <property type="entry name" value="ATP/GTP-BINDING PROTEIN-RELATED"/>
    <property type="match status" value="1"/>
</dbReference>